<comment type="caution">
    <text evidence="1">The sequence shown here is derived from an EMBL/GenBank/DDBJ whole genome shotgun (WGS) entry which is preliminary data.</text>
</comment>
<dbReference type="EMBL" id="AUZY01007750">
    <property type="protein sequence ID" value="EQD48889.1"/>
    <property type="molecule type" value="Genomic_DNA"/>
</dbReference>
<gene>
    <name evidence="1" type="ORF">B1B_11871</name>
</gene>
<organism evidence="1">
    <name type="scientific">mine drainage metagenome</name>
    <dbReference type="NCBI Taxonomy" id="410659"/>
    <lineage>
        <taxon>unclassified sequences</taxon>
        <taxon>metagenomes</taxon>
        <taxon>ecological metagenomes</taxon>
    </lineage>
</organism>
<feature type="non-terminal residue" evidence="1">
    <location>
        <position position="106"/>
    </location>
</feature>
<proteinExistence type="predicted"/>
<protein>
    <submittedName>
        <fullName evidence="1">Uncharacterized protein</fullName>
    </submittedName>
</protein>
<dbReference type="AlphaFoldDB" id="T1B7B1"/>
<name>T1B7B1_9ZZZZ</name>
<accession>T1B7B1</accession>
<reference evidence="1" key="1">
    <citation type="submission" date="2013-08" db="EMBL/GenBank/DDBJ databases">
        <authorList>
            <person name="Mendez C."/>
            <person name="Richter M."/>
            <person name="Ferrer M."/>
            <person name="Sanchez J."/>
        </authorList>
    </citation>
    <scope>NUCLEOTIDE SEQUENCE</scope>
</reference>
<evidence type="ECO:0000313" key="1">
    <source>
        <dbReference type="EMBL" id="EQD48889.1"/>
    </source>
</evidence>
<reference evidence="1" key="2">
    <citation type="journal article" date="2014" name="ISME J.">
        <title>Microbial stratification in low pH oxic and suboxic macroscopic growths along an acid mine drainage.</title>
        <authorList>
            <person name="Mendez-Garcia C."/>
            <person name="Mesa V."/>
            <person name="Sprenger R.R."/>
            <person name="Richter M."/>
            <person name="Diez M.S."/>
            <person name="Solano J."/>
            <person name="Bargiela R."/>
            <person name="Golyshina O.V."/>
            <person name="Manteca A."/>
            <person name="Ramos J.L."/>
            <person name="Gallego J.R."/>
            <person name="Llorente I."/>
            <person name="Martins Dos Santos V.A."/>
            <person name="Jensen O.N."/>
            <person name="Pelaez A.I."/>
            <person name="Sanchez J."/>
            <person name="Ferrer M."/>
        </authorList>
    </citation>
    <scope>NUCLEOTIDE SEQUENCE</scope>
</reference>
<sequence length="106" mass="11763">MTRLDNAFQDILRAKSTWDVDRVLTGLGTAVDWVPLGNNPANYGLITMGSDPYNGITERITNAIDAMIELEVELKPELRKCSTPRAAVEAIYGLREGNLRDTKDPE</sequence>